<evidence type="ECO:0000256" key="6">
    <source>
        <dbReference type="PROSITE-ProRule" id="PRU00169"/>
    </source>
</evidence>
<dbReference type="SUPFAM" id="SSF47384">
    <property type="entry name" value="Homodimeric domain of signal transducing histidine kinase"/>
    <property type="match status" value="1"/>
</dbReference>
<keyword evidence="4" id="KW-0902">Two-component regulatory system</keyword>
<dbReference type="GO" id="GO:0005524">
    <property type="term" value="F:ATP binding"/>
    <property type="evidence" value="ECO:0007669"/>
    <property type="project" value="UniProtKB-KW"/>
</dbReference>
<evidence type="ECO:0000259" key="10">
    <source>
        <dbReference type="PROSITE" id="PS50894"/>
    </source>
</evidence>
<dbReference type="PROSITE" id="PS50110">
    <property type="entry name" value="RESPONSE_REGULATORY"/>
    <property type="match status" value="1"/>
</dbReference>
<proteinExistence type="predicted"/>
<feature type="domain" description="Histidine kinase" evidence="8">
    <location>
        <begin position="515"/>
        <end position="735"/>
    </location>
</feature>
<dbReference type="EC" id="2.7.13.3" evidence="2"/>
<dbReference type="InterPro" id="IPR003661">
    <property type="entry name" value="HisK_dim/P_dom"/>
</dbReference>
<evidence type="ECO:0000259" key="8">
    <source>
        <dbReference type="PROSITE" id="PS50109"/>
    </source>
</evidence>
<feature type="modified residue" description="4-aspartylphosphate" evidence="6">
    <location>
        <position position="908"/>
    </location>
</feature>
<protein>
    <recommendedName>
        <fullName evidence="2">histidine kinase</fullName>
        <ecNumber evidence="2">2.7.13.3</ecNumber>
    </recommendedName>
</protein>
<sequence length="1086" mass="120503">MPQTPFSRITHTLRRQNKALSGLVVLAMVLVAGLYWGSQRIIDQERGRFTLDFLTLVGYAHEQETFLHQLRHQSGQLSELPVTRVGSFHEIATLPAWGARFFEGRESVVDMPFSLMCEKDCPSAPASLFPLGSYLADFYASFWASSYYPASHVFFVNQVDDISVSVPAVNVSAGYEPINFETYRAVVDAVREKLRRRTATDICQWHAGDKPIDDETIWFRNAALPNRLIGLIPAGLSPSIWRDFGQSASSCIYAVTLLSRTQVGVLERAVNPAPRHIFWLQRYNYMWLSHKEFGLLMGEGQPPSVDMPGLHYTLNGLVFKVVDPSGDWTGYYSVSYTSFFQDNLWLPVSVLLVVLAGSMSGLVYLRWYNRRVILPAQEAQHEILESDAFNRTLIQTAPVALCLIDRADSHLVFGNALALDWLGATVGERLPESAATTRLLDQVFSAQTAGAIEQLDMAGGRILYVAYAPTRYMQRDVILCAFADVSARAEIERQLARAKAAADDASAAKSTFLATMSHEIRTPLYGALGTLELLATTRLDRQQRQYVERIDDASQMLLQLISDILDVSKIEAGQLRLEKRPFQPRELVQNCTGTYAAMAHRKGLLLFSVVEPGVPAVAIGDAARIRQILSNLISNAIKFTEFGHVIVRLSQVDADREQTRLHLEVCDSGVGISKAHQAKLFTPFYLVGEGQSSLGGAGLGLSICERLAELMGTEITLESEPRLGSKFAVTLDLAVGETSDVREPQLEGATVLVRSPHPELTDNICTWLRYWGAQAEPAIDRLLPVNDEAVLLDMQRSSPGEALEWHGSILTVYLSGEVVNGAEVDAYNLSSIGYGISQLLNGDPPSEQHEMALPQFHFRVLVAEDHPLNQVTLQGQLELLGCEVQLAGDGEEALAQWDITPYDLVLTDVNMPYLNGYDLARKLRAEGATVPIIGVTANAMLDEERRCVEAGMDAWLVKPIELRTLVEILRKFSHNDHNQFEGNDDRDFKHVEPNVLNKHRDIFLSTMAEDMRQLEQGMADNDADRVATALHRMRAALALAQHRALAAQMEALELHMQTQGLDEQGQARMPAIVAEIRQVLNSIASI</sequence>
<evidence type="ECO:0000256" key="5">
    <source>
        <dbReference type="PROSITE-ProRule" id="PRU00110"/>
    </source>
</evidence>
<dbReference type="Gene3D" id="3.30.565.10">
    <property type="entry name" value="Histidine kinase-like ATPase, C-terminal domain"/>
    <property type="match status" value="1"/>
</dbReference>
<evidence type="ECO:0000256" key="4">
    <source>
        <dbReference type="ARBA" id="ARBA00023012"/>
    </source>
</evidence>
<feature type="domain" description="Response regulatory" evidence="9">
    <location>
        <begin position="859"/>
        <end position="973"/>
    </location>
</feature>
<evidence type="ECO:0000256" key="1">
    <source>
        <dbReference type="ARBA" id="ARBA00000085"/>
    </source>
</evidence>
<dbReference type="CDD" id="cd00082">
    <property type="entry name" value="HisKA"/>
    <property type="match status" value="1"/>
</dbReference>
<feature type="transmembrane region" description="Helical" evidence="7">
    <location>
        <begin position="20"/>
        <end position="38"/>
    </location>
</feature>
<dbReference type="Pfam" id="PF00072">
    <property type="entry name" value="Response_reg"/>
    <property type="match status" value="1"/>
</dbReference>
<dbReference type="PROSITE" id="PS50894">
    <property type="entry name" value="HPT"/>
    <property type="match status" value="1"/>
</dbReference>
<comment type="catalytic activity">
    <reaction evidence="1">
        <text>ATP + protein L-histidine = ADP + protein N-phospho-L-histidine.</text>
        <dbReference type="EC" id="2.7.13.3"/>
    </reaction>
</comment>
<keyword evidence="7" id="KW-1133">Transmembrane helix</keyword>
<evidence type="ECO:0000313" key="11">
    <source>
        <dbReference type="EMBL" id="QKJ59601.1"/>
    </source>
</evidence>
<dbReference type="EMBL" id="CP054160">
    <property type="protein sequence ID" value="QKJ59601.1"/>
    <property type="molecule type" value="Genomic_DNA"/>
</dbReference>
<dbReference type="Pfam" id="PF00512">
    <property type="entry name" value="HisKA"/>
    <property type="match status" value="1"/>
</dbReference>
<dbReference type="CDD" id="cd17546">
    <property type="entry name" value="REC_hyHK_CKI1_RcsC-like"/>
    <property type="match status" value="1"/>
</dbReference>
<dbReference type="PANTHER" id="PTHR45339">
    <property type="entry name" value="HYBRID SIGNAL TRANSDUCTION HISTIDINE KINASE J"/>
    <property type="match status" value="1"/>
</dbReference>
<dbReference type="SUPFAM" id="SSF47226">
    <property type="entry name" value="Histidine-containing phosphotransfer domain, HPT domain"/>
    <property type="match status" value="1"/>
</dbReference>
<organism evidence="11 12">
    <name type="scientific">Serratia fonticola</name>
    <dbReference type="NCBI Taxonomy" id="47917"/>
    <lineage>
        <taxon>Bacteria</taxon>
        <taxon>Pseudomonadati</taxon>
        <taxon>Pseudomonadota</taxon>
        <taxon>Gammaproteobacteria</taxon>
        <taxon>Enterobacterales</taxon>
        <taxon>Yersiniaceae</taxon>
        <taxon>Serratia</taxon>
    </lineage>
</organism>
<dbReference type="SUPFAM" id="SSF52172">
    <property type="entry name" value="CheY-like"/>
    <property type="match status" value="1"/>
</dbReference>
<dbReference type="Pfam" id="PF02518">
    <property type="entry name" value="HATPase_c"/>
    <property type="match status" value="1"/>
</dbReference>
<evidence type="ECO:0000256" key="7">
    <source>
        <dbReference type="SAM" id="Phobius"/>
    </source>
</evidence>
<keyword evidence="7" id="KW-0472">Membrane</keyword>
<dbReference type="GO" id="GO:0005886">
    <property type="term" value="C:plasma membrane"/>
    <property type="evidence" value="ECO:0007669"/>
    <property type="project" value="UniProtKB-SubCell"/>
</dbReference>
<dbReference type="InterPro" id="IPR008207">
    <property type="entry name" value="Sig_transdc_His_kin_Hpt_dom"/>
</dbReference>
<evidence type="ECO:0000259" key="9">
    <source>
        <dbReference type="PROSITE" id="PS50110"/>
    </source>
</evidence>
<dbReference type="AlphaFoldDB" id="A0AAE7JUA9"/>
<dbReference type="Gene3D" id="3.30.450.20">
    <property type="entry name" value="PAS domain"/>
    <property type="match status" value="1"/>
</dbReference>
<dbReference type="InterPro" id="IPR003594">
    <property type="entry name" value="HATPase_dom"/>
</dbReference>
<dbReference type="InterPro" id="IPR036097">
    <property type="entry name" value="HisK_dim/P_sf"/>
</dbReference>
<name>A0AAE7JUA9_SERFO</name>
<dbReference type="Proteomes" id="UP000503464">
    <property type="component" value="Chromosome"/>
</dbReference>
<evidence type="ECO:0000313" key="12">
    <source>
        <dbReference type="Proteomes" id="UP000503464"/>
    </source>
</evidence>
<dbReference type="PROSITE" id="PS50109">
    <property type="entry name" value="HIS_KIN"/>
    <property type="match status" value="1"/>
</dbReference>
<dbReference type="FunFam" id="3.30.565.10:FF:000010">
    <property type="entry name" value="Sensor histidine kinase RcsC"/>
    <property type="match status" value="1"/>
</dbReference>
<dbReference type="SUPFAM" id="SSF55874">
    <property type="entry name" value="ATPase domain of HSP90 chaperone/DNA topoisomerase II/histidine kinase"/>
    <property type="match status" value="1"/>
</dbReference>
<evidence type="ECO:0000256" key="3">
    <source>
        <dbReference type="ARBA" id="ARBA00022553"/>
    </source>
</evidence>
<feature type="modified residue" description="Phosphohistidine" evidence="5">
    <location>
        <position position="1031"/>
    </location>
</feature>
<dbReference type="PANTHER" id="PTHR45339:SF5">
    <property type="entry name" value="HISTIDINE KINASE"/>
    <property type="match status" value="1"/>
</dbReference>
<dbReference type="InterPro" id="IPR011006">
    <property type="entry name" value="CheY-like_superfamily"/>
</dbReference>
<dbReference type="GO" id="GO:0000155">
    <property type="term" value="F:phosphorelay sensor kinase activity"/>
    <property type="evidence" value="ECO:0007669"/>
    <property type="project" value="InterPro"/>
</dbReference>
<keyword evidence="7" id="KW-0812">Transmembrane</keyword>
<dbReference type="PRINTS" id="PR00344">
    <property type="entry name" value="BCTRLSENSOR"/>
</dbReference>
<dbReference type="InterPro" id="IPR005467">
    <property type="entry name" value="His_kinase_dom"/>
</dbReference>
<dbReference type="Gene3D" id="3.40.50.2300">
    <property type="match status" value="1"/>
</dbReference>
<evidence type="ECO:0000256" key="2">
    <source>
        <dbReference type="ARBA" id="ARBA00012438"/>
    </source>
</evidence>
<dbReference type="CDD" id="cd16922">
    <property type="entry name" value="HATPase_EvgS-ArcB-TorS-like"/>
    <property type="match status" value="1"/>
</dbReference>
<dbReference type="InterPro" id="IPR036641">
    <property type="entry name" value="HPT_dom_sf"/>
</dbReference>
<keyword evidence="3 6" id="KW-0597">Phosphoprotein</keyword>
<feature type="domain" description="HPt" evidence="10">
    <location>
        <begin position="992"/>
        <end position="1086"/>
    </location>
</feature>
<gene>
    <name evidence="11" type="ORF">G9399_16340</name>
</gene>
<dbReference type="Gene3D" id="1.10.287.130">
    <property type="match status" value="1"/>
</dbReference>
<dbReference type="Gene3D" id="1.20.120.160">
    <property type="entry name" value="HPT domain"/>
    <property type="match status" value="1"/>
</dbReference>
<dbReference type="InterPro" id="IPR036890">
    <property type="entry name" value="HATPase_C_sf"/>
</dbReference>
<dbReference type="RefSeq" id="WP_173409483.1">
    <property type="nucleotide sequence ID" value="NZ_CP054160.3"/>
</dbReference>
<dbReference type="SMART" id="SM00387">
    <property type="entry name" value="HATPase_c"/>
    <property type="match status" value="1"/>
</dbReference>
<dbReference type="SMART" id="SM00448">
    <property type="entry name" value="REC"/>
    <property type="match status" value="1"/>
</dbReference>
<dbReference type="InterPro" id="IPR001789">
    <property type="entry name" value="Sig_transdc_resp-reg_receiver"/>
</dbReference>
<dbReference type="SMART" id="SM00388">
    <property type="entry name" value="HisKA"/>
    <property type="match status" value="1"/>
</dbReference>
<reference evidence="12" key="1">
    <citation type="submission" date="2020-03" db="EMBL/GenBank/DDBJ databases">
        <title>Genome sequences of seven Enterobacteriaceae strains isolated from Canadian wastewater treatment facilities.</title>
        <authorList>
            <person name="Huang H."/>
            <person name="Chmara J.T."/>
            <person name="Duceppe M.-O."/>
        </authorList>
    </citation>
    <scope>NUCLEOTIDE SEQUENCE [LARGE SCALE GENOMIC DNA]</scope>
    <source>
        <strain evidence="12">Biosolid 3</strain>
    </source>
</reference>
<dbReference type="InterPro" id="IPR004358">
    <property type="entry name" value="Sig_transdc_His_kin-like_C"/>
</dbReference>
<accession>A0AAE7JUA9</accession>